<proteinExistence type="predicted"/>
<dbReference type="PANTHER" id="PTHR23093">
    <property type="entry name" value="SIMILAR TO CHROMOSOME 3 OPEN READING FRAME 20"/>
    <property type="match status" value="1"/>
</dbReference>
<dbReference type="AlphaFoldDB" id="A0AA97J7P4"/>
<dbReference type="PANTHER" id="PTHR23093:SF20">
    <property type="entry name" value="SIMILAR TO CHROMOSOME 3 OPEN READING FRAME 20"/>
    <property type="match status" value="1"/>
</dbReference>
<evidence type="ECO:0000259" key="1">
    <source>
        <dbReference type="Pfam" id="PF14977"/>
    </source>
</evidence>
<dbReference type="GeneID" id="129327646"/>
<dbReference type="Pfam" id="PF14977">
    <property type="entry name" value="FAM194"/>
    <property type="match status" value="1"/>
</dbReference>
<dbReference type="Proteomes" id="UP001190640">
    <property type="component" value="Chromosome 4"/>
</dbReference>
<dbReference type="KEGG" id="emc:129327646"/>
<dbReference type="InterPro" id="IPR029281">
    <property type="entry name" value="FAM194_C"/>
</dbReference>
<accession>A0AA97J7P4</accession>
<dbReference type="RefSeq" id="XP_054832374.1">
    <property type="nucleotide sequence ID" value="XM_054976399.1"/>
</dbReference>
<feature type="domain" description="FAM194 C-terminal" evidence="1">
    <location>
        <begin position="301"/>
        <end position="493"/>
    </location>
</feature>
<dbReference type="CTD" id="500258"/>
<evidence type="ECO:0000313" key="2">
    <source>
        <dbReference type="Proteomes" id="UP001190640"/>
    </source>
</evidence>
<sequence>MSSNKKNPEYELMKAKAPGILAEMAHMLVTWRKMGFHVPRGVKNVFEFTWEELSVSLPRKSFSGIYCPIVKFSRSEDISISSTAPSRAQRSGVTVLGIKPTYVTPSHDSQQQMLFKFQQRSVHLLSELLKMKMKIMIDAVAGPSAEEIARRFLEGGQQLSPKNQEEAADFMTKEPKKKGGRGMVPIVPAIPITSTTQLIQQASYSCLCFSLALKESKQGKPPGKYRKRKISQDTSFYDERLDPCPQAREKLREICRRIEVEKAAYKAKGYTRPLMLRHYPTLTKTPSMSSKGLVPEPKPRTKAKKFHYSFPDGTSFIFYPSGNIAIYQFPVCCIGKTITLLYHDVRRSSLLGTFMSYGQSCVHYSFKTSCSLALLMTQEGGTIRDKNGILTHQWSWHSKQQILQSLEFQINEQIKLKVLGLRSMTLSFSSHNEIITLSLSNAGCPHESKTEKRLFTKTSETEDEGQWTRILADSKRRFERIVKQFVNAVLLTAGICCIDYPLGESSKQVRFKMKETSSPQAWERRLREENIAILEAEGKLRAKMPVMRSLVSYKAIKEKPILPSRDKAEADGETQLVSTWAMSPADCPIVLRKIIAKEYDGVSCKCVVKIPSITDLEFEKFVAALREPHQILVICVLSSQNQSYSPFFEWSLEKMYIEKQHGRPSPCVQCKHDPYRFLRYDLDSPMNKQPPLLIQKHGVIPGMVVMYSEGKPLFGGCVFNGYSYNKKDFLKQINQARLDCKMGHFLPQSFKFSSAGVLHGSTEKVQAILSIPSTDPSAEQSSTIGSKKGSSLLVTDSRITEPLGSEIFLAGEVKEEEKRKRATSGRKKAKK</sequence>
<reference evidence="3" key="1">
    <citation type="submission" date="2025-08" db="UniProtKB">
        <authorList>
            <consortium name="RefSeq"/>
        </authorList>
    </citation>
    <scope>IDENTIFICATION</scope>
    <source>
        <tissue evidence="3">Blood</tissue>
    </source>
</reference>
<name>A0AA97J7P4_EUBMA</name>
<keyword evidence="2" id="KW-1185">Reference proteome</keyword>
<protein>
    <submittedName>
        <fullName evidence="3">Uncharacterized protein C3orf20 homolog</fullName>
    </submittedName>
</protein>
<gene>
    <name evidence="3" type="primary">C4H3orf20</name>
</gene>
<organism evidence="2 3">
    <name type="scientific">Eublepharis macularius</name>
    <name type="common">Leopard gecko</name>
    <name type="synonym">Cyrtodactylus macularius</name>
    <dbReference type="NCBI Taxonomy" id="481883"/>
    <lineage>
        <taxon>Eukaryota</taxon>
        <taxon>Metazoa</taxon>
        <taxon>Chordata</taxon>
        <taxon>Craniata</taxon>
        <taxon>Vertebrata</taxon>
        <taxon>Euteleostomi</taxon>
        <taxon>Lepidosauria</taxon>
        <taxon>Squamata</taxon>
        <taxon>Bifurcata</taxon>
        <taxon>Gekkota</taxon>
        <taxon>Eublepharidae</taxon>
        <taxon>Eublepharinae</taxon>
        <taxon>Eublepharis</taxon>
    </lineage>
</organism>
<evidence type="ECO:0000313" key="3">
    <source>
        <dbReference type="RefSeq" id="XP_054832374.1"/>
    </source>
</evidence>